<dbReference type="Pfam" id="PF13855">
    <property type="entry name" value="LRR_8"/>
    <property type="match status" value="2"/>
</dbReference>
<dbReference type="PhylomeDB" id="B3MGJ5"/>
<evidence type="ECO:0000256" key="4">
    <source>
        <dbReference type="SAM" id="Phobius"/>
    </source>
</evidence>
<evidence type="ECO:0000313" key="6">
    <source>
        <dbReference type="EMBL" id="EDV35738.1"/>
    </source>
</evidence>
<dbReference type="SMART" id="SM00369">
    <property type="entry name" value="LRR_TYP"/>
    <property type="match status" value="8"/>
</dbReference>
<evidence type="ECO:0008006" key="8">
    <source>
        <dbReference type="Google" id="ProtNLM"/>
    </source>
</evidence>
<keyword evidence="4" id="KW-0472">Membrane</keyword>
<dbReference type="SUPFAM" id="SSF52047">
    <property type="entry name" value="RNI-like"/>
    <property type="match status" value="1"/>
</dbReference>
<dbReference type="KEGG" id="dan:6495469"/>
<gene>
    <name evidence="6" type="primary">Dana\GF12620</name>
    <name evidence="6" type="synonym">dana_GLEANR_12635</name>
    <name evidence="6" type="ORF">GF12620</name>
</gene>
<keyword evidence="4" id="KW-0812">Transmembrane</keyword>
<dbReference type="GeneID" id="6495469"/>
<dbReference type="eggNOG" id="KOG0619">
    <property type="taxonomic scope" value="Eukaryota"/>
</dbReference>
<dbReference type="PANTHER" id="PTHR24366">
    <property type="entry name" value="IG(IMMUNOGLOBULIN) AND LRR(LEUCINE RICH REPEAT) DOMAINS"/>
    <property type="match status" value="1"/>
</dbReference>
<dbReference type="PROSITE" id="PS51450">
    <property type="entry name" value="LRR"/>
    <property type="match status" value="4"/>
</dbReference>
<evidence type="ECO:0000256" key="3">
    <source>
        <dbReference type="SAM" id="MobiDB-lite"/>
    </source>
</evidence>
<feature type="region of interest" description="Disordered" evidence="3">
    <location>
        <begin position="771"/>
        <end position="798"/>
    </location>
</feature>
<evidence type="ECO:0000256" key="1">
    <source>
        <dbReference type="ARBA" id="ARBA00022614"/>
    </source>
</evidence>
<dbReference type="SUPFAM" id="SSF52058">
    <property type="entry name" value="L domain-like"/>
    <property type="match status" value="1"/>
</dbReference>
<dbReference type="Pfam" id="PF13516">
    <property type="entry name" value="LRR_6"/>
    <property type="match status" value="2"/>
</dbReference>
<dbReference type="AlphaFoldDB" id="B3MGJ5"/>
<protein>
    <recommendedName>
        <fullName evidence="8">LRRCT domain-containing protein</fullName>
    </recommendedName>
</protein>
<dbReference type="InterPro" id="IPR032675">
    <property type="entry name" value="LRR_dom_sf"/>
</dbReference>
<feature type="region of interest" description="Disordered" evidence="3">
    <location>
        <begin position="623"/>
        <end position="686"/>
    </location>
</feature>
<evidence type="ECO:0000313" key="7">
    <source>
        <dbReference type="Proteomes" id="UP000007801"/>
    </source>
</evidence>
<organism evidence="6 7">
    <name type="scientific">Drosophila ananassae</name>
    <name type="common">Fruit fly</name>
    <dbReference type="NCBI Taxonomy" id="7217"/>
    <lineage>
        <taxon>Eukaryota</taxon>
        <taxon>Metazoa</taxon>
        <taxon>Ecdysozoa</taxon>
        <taxon>Arthropoda</taxon>
        <taxon>Hexapoda</taxon>
        <taxon>Insecta</taxon>
        <taxon>Pterygota</taxon>
        <taxon>Neoptera</taxon>
        <taxon>Endopterygota</taxon>
        <taxon>Diptera</taxon>
        <taxon>Brachycera</taxon>
        <taxon>Muscomorpha</taxon>
        <taxon>Ephydroidea</taxon>
        <taxon>Drosophilidae</taxon>
        <taxon>Drosophila</taxon>
        <taxon>Sophophora</taxon>
    </lineage>
</organism>
<dbReference type="HOGENOM" id="CLU_309780_0_0_1"/>
<accession>B3MGJ5</accession>
<dbReference type="Proteomes" id="UP000007801">
    <property type="component" value="Unassembled WGS sequence"/>
</dbReference>
<dbReference type="InterPro" id="IPR025875">
    <property type="entry name" value="Leu-rich_rpt_4"/>
</dbReference>
<dbReference type="Gene3D" id="3.80.10.10">
    <property type="entry name" value="Ribonuclease Inhibitor"/>
    <property type="match status" value="4"/>
</dbReference>
<dbReference type="OrthoDB" id="1574204at2759"/>
<dbReference type="PANTHER" id="PTHR24366:SF168">
    <property type="entry name" value="GH22922P-RELATED"/>
    <property type="match status" value="1"/>
</dbReference>
<feature type="signal peptide" evidence="5">
    <location>
        <begin position="1"/>
        <end position="20"/>
    </location>
</feature>
<dbReference type="STRING" id="7217.B3MGJ5"/>
<dbReference type="InterPro" id="IPR001611">
    <property type="entry name" value="Leu-rich_rpt"/>
</dbReference>
<keyword evidence="4" id="KW-1133">Transmembrane helix</keyword>
<name>B3MGJ5_DROAN</name>
<feature type="transmembrane region" description="Helical" evidence="4">
    <location>
        <begin position="537"/>
        <end position="558"/>
    </location>
</feature>
<keyword evidence="1" id="KW-0433">Leucine-rich repeat</keyword>
<evidence type="ECO:0000256" key="5">
    <source>
        <dbReference type="SAM" id="SignalP"/>
    </source>
</evidence>
<feature type="compositionally biased region" description="Basic and acidic residues" evidence="3">
    <location>
        <begin position="899"/>
        <end position="915"/>
    </location>
</feature>
<dbReference type="OMA" id="DKNHLRC"/>
<feature type="compositionally biased region" description="Basic and acidic residues" evidence="3">
    <location>
        <begin position="667"/>
        <end position="686"/>
    </location>
</feature>
<dbReference type="EMBL" id="CH902619">
    <property type="protein sequence ID" value="EDV35738.1"/>
    <property type="molecule type" value="Genomic_DNA"/>
</dbReference>
<keyword evidence="7" id="KW-1185">Reference proteome</keyword>
<reference evidence="6 7" key="1">
    <citation type="journal article" date="2007" name="Nature">
        <title>Evolution of genes and genomes on the Drosophila phylogeny.</title>
        <authorList>
            <consortium name="Drosophila 12 Genomes Consortium"/>
            <person name="Clark A.G."/>
            <person name="Eisen M.B."/>
            <person name="Smith D.R."/>
            <person name="Bergman C.M."/>
            <person name="Oliver B."/>
            <person name="Markow T.A."/>
            <person name="Kaufman T.C."/>
            <person name="Kellis M."/>
            <person name="Gelbart W."/>
            <person name="Iyer V.N."/>
            <person name="Pollard D.A."/>
            <person name="Sackton T.B."/>
            <person name="Larracuente A.M."/>
            <person name="Singh N.D."/>
            <person name="Abad J.P."/>
            <person name="Abt D.N."/>
            <person name="Adryan B."/>
            <person name="Aguade M."/>
            <person name="Akashi H."/>
            <person name="Anderson W.W."/>
            <person name="Aquadro C.F."/>
            <person name="Ardell D.H."/>
            <person name="Arguello R."/>
            <person name="Artieri C.G."/>
            <person name="Barbash D.A."/>
            <person name="Barker D."/>
            <person name="Barsanti P."/>
            <person name="Batterham P."/>
            <person name="Batzoglou S."/>
            <person name="Begun D."/>
            <person name="Bhutkar A."/>
            <person name="Blanco E."/>
            <person name="Bosak S.A."/>
            <person name="Bradley R.K."/>
            <person name="Brand A.D."/>
            <person name="Brent M.R."/>
            <person name="Brooks A.N."/>
            <person name="Brown R.H."/>
            <person name="Butlin R.K."/>
            <person name="Caggese C."/>
            <person name="Calvi B.R."/>
            <person name="Bernardo de Carvalho A."/>
            <person name="Caspi A."/>
            <person name="Castrezana S."/>
            <person name="Celniker S.E."/>
            <person name="Chang J.L."/>
            <person name="Chapple C."/>
            <person name="Chatterji S."/>
            <person name="Chinwalla A."/>
            <person name="Civetta A."/>
            <person name="Clifton S.W."/>
            <person name="Comeron J.M."/>
            <person name="Costello J.C."/>
            <person name="Coyne J.A."/>
            <person name="Daub J."/>
            <person name="David R.G."/>
            <person name="Delcher A.L."/>
            <person name="Delehaunty K."/>
            <person name="Do C.B."/>
            <person name="Ebling H."/>
            <person name="Edwards K."/>
            <person name="Eickbush T."/>
            <person name="Evans J.D."/>
            <person name="Filipski A."/>
            <person name="Findeiss S."/>
            <person name="Freyhult E."/>
            <person name="Fulton L."/>
            <person name="Fulton R."/>
            <person name="Garcia A.C."/>
            <person name="Gardiner A."/>
            <person name="Garfield D.A."/>
            <person name="Garvin B.E."/>
            <person name="Gibson G."/>
            <person name="Gilbert D."/>
            <person name="Gnerre S."/>
            <person name="Godfrey J."/>
            <person name="Good R."/>
            <person name="Gotea V."/>
            <person name="Gravely B."/>
            <person name="Greenberg A.J."/>
            <person name="Griffiths-Jones S."/>
            <person name="Gross S."/>
            <person name="Guigo R."/>
            <person name="Gustafson E.A."/>
            <person name="Haerty W."/>
            <person name="Hahn M.W."/>
            <person name="Halligan D.L."/>
            <person name="Halpern A.L."/>
            <person name="Halter G.M."/>
            <person name="Han M.V."/>
            <person name="Heger A."/>
            <person name="Hillier L."/>
            <person name="Hinrichs A.S."/>
            <person name="Holmes I."/>
            <person name="Hoskins R.A."/>
            <person name="Hubisz M.J."/>
            <person name="Hultmark D."/>
            <person name="Huntley M.A."/>
            <person name="Jaffe D.B."/>
            <person name="Jagadeeshan S."/>
            <person name="Jeck W.R."/>
            <person name="Johnson J."/>
            <person name="Jones C.D."/>
            <person name="Jordan W.C."/>
            <person name="Karpen G.H."/>
            <person name="Kataoka E."/>
            <person name="Keightley P.D."/>
            <person name="Kheradpour P."/>
            <person name="Kirkness E.F."/>
            <person name="Koerich L.B."/>
            <person name="Kristiansen K."/>
            <person name="Kudrna D."/>
            <person name="Kulathinal R.J."/>
            <person name="Kumar S."/>
            <person name="Kwok R."/>
            <person name="Lander E."/>
            <person name="Langley C.H."/>
            <person name="Lapoint R."/>
            <person name="Lazzaro B.P."/>
            <person name="Lee S.J."/>
            <person name="Levesque L."/>
            <person name="Li R."/>
            <person name="Lin C.F."/>
            <person name="Lin M.F."/>
            <person name="Lindblad-Toh K."/>
            <person name="Llopart A."/>
            <person name="Long M."/>
            <person name="Low L."/>
            <person name="Lozovsky E."/>
            <person name="Lu J."/>
            <person name="Luo M."/>
            <person name="Machado C.A."/>
            <person name="Makalowski W."/>
            <person name="Marzo M."/>
            <person name="Matsuda M."/>
            <person name="Matzkin L."/>
            <person name="McAllister B."/>
            <person name="McBride C.S."/>
            <person name="McKernan B."/>
            <person name="McKernan K."/>
            <person name="Mendez-Lago M."/>
            <person name="Minx P."/>
            <person name="Mollenhauer M.U."/>
            <person name="Montooth K."/>
            <person name="Mount S.M."/>
            <person name="Mu X."/>
            <person name="Myers E."/>
            <person name="Negre B."/>
            <person name="Newfeld S."/>
            <person name="Nielsen R."/>
            <person name="Noor M.A."/>
            <person name="O'Grady P."/>
            <person name="Pachter L."/>
            <person name="Papaceit M."/>
            <person name="Parisi M.J."/>
            <person name="Parisi M."/>
            <person name="Parts L."/>
            <person name="Pedersen J.S."/>
            <person name="Pesole G."/>
            <person name="Phillippy A.M."/>
            <person name="Ponting C.P."/>
            <person name="Pop M."/>
            <person name="Porcelli D."/>
            <person name="Powell J.R."/>
            <person name="Prohaska S."/>
            <person name="Pruitt K."/>
            <person name="Puig M."/>
            <person name="Quesneville H."/>
            <person name="Ram K.R."/>
            <person name="Rand D."/>
            <person name="Rasmussen M.D."/>
            <person name="Reed L.K."/>
            <person name="Reenan R."/>
            <person name="Reily A."/>
            <person name="Remington K.A."/>
            <person name="Rieger T.T."/>
            <person name="Ritchie M.G."/>
            <person name="Robin C."/>
            <person name="Rogers Y.H."/>
            <person name="Rohde C."/>
            <person name="Rozas J."/>
            <person name="Rubenfield M.J."/>
            <person name="Ruiz A."/>
            <person name="Russo S."/>
            <person name="Salzberg S.L."/>
            <person name="Sanchez-Gracia A."/>
            <person name="Saranga D.J."/>
            <person name="Sato H."/>
            <person name="Schaeffer S.W."/>
            <person name="Schatz M.C."/>
            <person name="Schlenke T."/>
            <person name="Schwartz R."/>
            <person name="Segarra C."/>
            <person name="Singh R.S."/>
            <person name="Sirot L."/>
            <person name="Sirota M."/>
            <person name="Sisneros N.B."/>
            <person name="Smith C.D."/>
            <person name="Smith T.F."/>
            <person name="Spieth J."/>
            <person name="Stage D.E."/>
            <person name="Stark A."/>
            <person name="Stephan W."/>
            <person name="Strausberg R.L."/>
            <person name="Strempel S."/>
            <person name="Sturgill D."/>
            <person name="Sutton G."/>
            <person name="Sutton G.G."/>
            <person name="Tao W."/>
            <person name="Teichmann S."/>
            <person name="Tobari Y.N."/>
            <person name="Tomimura Y."/>
            <person name="Tsolas J.M."/>
            <person name="Valente V.L."/>
            <person name="Venter E."/>
            <person name="Venter J.C."/>
            <person name="Vicario S."/>
            <person name="Vieira F.G."/>
            <person name="Vilella A.J."/>
            <person name="Villasante A."/>
            <person name="Walenz B."/>
            <person name="Wang J."/>
            <person name="Wasserman M."/>
            <person name="Watts T."/>
            <person name="Wilson D."/>
            <person name="Wilson R.K."/>
            <person name="Wing R.A."/>
            <person name="Wolfner M.F."/>
            <person name="Wong A."/>
            <person name="Wong G.K."/>
            <person name="Wu C.I."/>
            <person name="Wu G."/>
            <person name="Yamamoto D."/>
            <person name="Yang H.P."/>
            <person name="Yang S.P."/>
            <person name="Yorke J.A."/>
            <person name="Yoshida K."/>
            <person name="Zdobnov E."/>
            <person name="Zhang P."/>
            <person name="Zhang Y."/>
            <person name="Zimin A.V."/>
            <person name="Baldwin J."/>
            <person name="Abdouelleil A."/>
            <person name="Abdulkadir J."/>
            <person name="Abebe A."/>
            <person name="Abera B."/>
            <person name="Abreu J."/>
            <person name="Acer S.C."/>
            <person name="Aftuck L."/>
            <person name="Alexander A."/>
            <person name="An P."/>
            <person name="Anderson E."/>
            <person name="Anderson S."/>
            <person name="Arachi H."/>
            <person name="Azer M."/>
            <person name="Bachantsang P."/>
            <person name="Barry A."/>
            <person name="Bayul T."/>
            <person name="Berlin A."/>
            <person name="Bessette D."/>
            <person name="Bloom T."/>
            <person name="Blye J."/>
            <person name="Boguslavskiy L."/>
            <person name="Bonnet C."/>
            <person name="Boukhgalter B."/>
            <person name="Bourzgui I."/>
            <person name="Brown A."/>
            <person name="Cahill P."/>
            <person name="Channer S."/>
            <person name="Cheshatsang Y."/>
            <person name="Chuda L."/>
            <person name="Citroen M."/>
            <person name="Collymore A."/>
            <person name="Cooke P."/>
            <person name="Costello M."/>
            <person name="D'Aco K."/>
            <person name="Daza R."/>
            <person name="De Haan G."/>
            <person name="DeGray S."/>
            <person name="DeMaso C."/>
            <person name="Dhargay N."/>
            <person name="Dooley K."/>
            <person name="Dooley E."/>
            <person name="Doricent M."/>
            <person name="Dorje P."/>
            <person name="Dorjee K."/>
            <person name="Dupes A."/>
            <person name="Elong R."/>
            <person name="Falk J."/>
            <person name="Farina A."/>
            <person name="Faro S."/>
            <person name="Ferguson D."/>
            <person name="Fisher S."/>
            <person name="Foley C.D."/>
            <person name="Franke A."/>
            <person name="Friedrich D."/>
            <person name="Gadbois L."/>
            <person name="Gearin G."/>
            <person name="Gearin C.R."/>
            <person name="Giannoukos G."/>
            <person name="Goode T."/>
            <person name="Graham J."/>
            <person name="Grandbois E."/>
            <person name="Grewal S."/>
            <person name="Gyaltsen K."/>
            <person name="Hafez N."/>
            <person name="Hagos B."/>
            <person name="Hall J."/>
            <person name="Henson C."/>
            <person name="Hollinger A."/>
            <person name="Honan T."/>
            <person name="Huard M.D."/>
            <person name="Hughes L."/>
            <person name="Hurhula B."/>
            <person name="Husby M.E."/>
            <person name="Kamat A."/>
            <person name="Kanga B."/>
            <person name="Kashin S."/>
            <person name="Khazanovich D."/>
            <person name="Kisner P."/>
            <person name="Lance K."/>
            <person name="Lara M."/>
            <person name="Lee W."/>
            <person name="Lennon N."/>
            <person name="Letendre F."/>
            <person name="LeVine R."/>
            <person name="Lipovsky A."/>
            <person name="Liu X."/>
            <person name="Liu J."/>
            <person name="Liu S."/>
            <person name="Lokyitsang T."/>
            <person name="Lokyitsang Y."/>
            <person name="Lubonja R."/>
            <person name="Lui A."/>
            <person name="MacDonald P."/>
            <person name="Magnisalis V."/>
            <person name="Maru K."/>
            <person name="Matthews C."/>
            <person name="McCusker W."/>
            <person name="McDonough S."/>
            <person name="Mehta T."/>
            <person name="Meldrim J."/>
            <person name="Meneus L."/>
            <person name="Mihai O."/>
            <person name="Mihalev A."/>
            <person name="Mihova T."/>
            <person name="Mittelman R."/>
            <person name="Mlenga V."/>
            <person name="Montmayeur A."/>
            <person name="Mulrain L."/>
            <person name="Navidi A."/>
            <person name="Naylor J."/>
            <person name="Negash T."/>
            <person name="Nguyen T."/>
            <person name="Nguyen N."/>
            <person name="Nicol R."/>
            <person name="Norbu C."/>
            <person name="Norbu N."/>
            <person name="Novod N."/>
            <person name="O'Neill B."/>
            <person name="Osman S."/>
            <person name="Markiewicz E."/>
            <person name="Oyono O.L."/>
            <person name="Patti C."/>
            <person name="Phunkhang P."/>
            <person name="Pierre F."/>
            <person name="Priest M."/>
            <person name="Raghuraman S."/>
            <person name="Rege F."/>
            <person name="Reyes R."/>
            <person name="Rise C."/>
            <person name="Rogov P."/>
            <person name="Ross K."/>
            <person name="Ryan E."/>
            <person name="Settipalli S."/>
            <person name="Shea T."/>
            <person name="Sherpa N."/>
            <person name="Shi L."/>
            <person name="Shih D."/>
            <person name="Sparrow T."/>
            <person name="Spaulding J."/>
            <person name="Stalker J."/>
            <person name="Stange-Thomann N."/>
            <person name="Stavropoulos S."/>
            <person name="Stone C."/>
            <person name="Strader C."/>
            <person name="Tesfaye S."/>
            <person name="Thomson T."/>
            <person name="Thoulutsang Y."/>
            <person name="Thoulutsang D."/>
            <person name="Topham K."/>
            <person name="Topping I."/>
            <person name="Tsamla T."/>
            <person name="Vassiliev H."/>
            <person name="Vo A."/>
            <person name="Wangchuk T."/>
            <person name="Wangdi T."/>
            <person name="Weiand M."/>
            <person name="Wilkinson J."/>
            <person name="Wilson A."/>
            <person name="Yadav S."/>
            <person name="Young G."/>
            <person name="Yu Q."/>
            <person name="Zembek L."/>
            <person name="Zhong D."/>
            <person name="Zimmer A."/>
            <person name="Zwirko Z."/>
            <person name="Jaffe D.B."/>
            <person name="Alvarez P."/>
            <person name="Brockman W."/>
            <person name="Butler J."/>
            <person name="Chin C."/>
            <person name="Gnerre S."/>
            <person name="Grabherr M."/>
            <person name="Kleber M."/>
            <person name="Mauceli E."/>
            <person name="MacCallum I."/>
        </authorList>
    </citation>
    <scope>NUCLEOTIDE SEQUENCE [LARGE SCALE GENOMIC DNA]</scope>
    <source>
        <strain evidence="7">Tucson 14024-0371.13</strain>
    </source>
</reference>
<evidence type="ECO:0000256" key="2">
    <source>
        <dbReference type="ARBA" id="ARBA00022737"/>
    </source>
</evidence>
<keyword evidence="2" id="KW-0677">Repeat</keyword>
<keyword evidence="5" id="KW-0732">Signal</keyword>
<feature type="chain" id="PRO_5002790687" description="LRRCT domain-containing protein" evidence="5">
    <location>
        <begin position="21"/>
        <end position="915"/>
    </location>
</feature>
<proteinExistence type="predicted"/>
<dbReference type="InterPro" id="IPR003591">
    <property type="entry name" value="Leu-rich_rpt_typical-subtyp"/>
</dbReference>
<sequence length="915" mass="102999">MGLFLLLAGLLLGLISTAWAVNCPFPCRCTWIVDSLYADCSRRGLQTYPNFEGIPVEHLDLSGNLFSEFPTQYADIDSLIYLDLSNNHIATVGARSLIGFGSLITLKLANNSIMSWEDLSPNEAFKYTPKLKRLNLQGNQLGNFGSGESFELLMSLSLTELDISSCGITKLGGDQLINQLPNLEQLSLGNNKLETLANLPSHSLRFLDLSNCSIQYLTVIFLDSVGSLEVLNLSRNTQLNLGDPITEGPIFATSLRKLDLSYCNLDSIELSGLPQLTEVRLRGNLLRELNSGTFGNNSLLEVLDLSENVLRLIGQDAFSNLKRLKELNLAFNEIARLDRNFIRNNDVLVELNLSRNVLRKLTKIVSNSVRTINMSWCEITSIESSALSSLSAILRLDLSNNLISDIPSFMRSETLKELNLGNCRISTIRNNTFRDFPELADLHLNGNRLTSPIPPLYFRGNKFLDQLWMGDNPWICDCHNPLFVEFYDYLTSKPAKIKDKNHLRCAAPAIFYGKLWEFACADVWIVNARSSSGGEKAWSIIMITLIGIGALILAYACLQKHLKKRKIRQNDREYSENDEELQRIRHLNSRILLEDATPSIHQNQEISLLPSYEDALRMPKLERPVKSMLDLSGPDRARNSRKLRRSQTHPDGDGSQSDMEEGLQLDSRQRFRSAEMLSNRDKERRAQYGPYRRTGYMEYNQSGSRRLSIEDSRFPAAHLKSQNLQSAEQIGNFQSYENSPYTKRKPKIAEIPPFKRVNMMAESVEFLTDPEYEDLGSKPGSPFAKRKPKPPLPPPNAMKVNAQVYTVQHSPVIELDPAIEDYFSAAKKQPSSSTIASDFQELLEPELTSLPDDNRSSSSGGGTDHDLERGRRKKSKNSASRRVSGSFTADRAADNSSSDSEHRAQVHRPMRETLF</sequence>
<dbReference type="InParanoid" id="B3MGJ5"/>
<feature type="region of interest" description="Disordered" evidence="3">
    <location>
        <begin position="840"/>
        <end position="915"/>
    </location>
</feature>
<dbReference type="Pfam" id="PF12799">
    <property type="entry name" value="LRR_4"/>
    <property type="match status" value="1"/>
</dbReference>